<dbReference type="EMBL" id="CAJQYY010000014">
    <property type="protein sequence ID" value="CAG4901425.1"/>
    <property type="molecule type" value="Genomic_DNA"/>
</dbReference>
<feature type="transmembrane region" description="Helical" evidence="1">
    <location>
        <begin position="16"/>
        <end position="35"/>
    </location>
</feature>
<protein>
    <recommendedName>
        <fullName evidence="4">Intracellular septation protein A</fullName>
    </recommendedName>
</protein>
<feature type="transmembrane region" description="Helical" evidence="1">
    <location>
        <begin position="97"/>
        <end position="113"/>
    </location>
</feature>
<keyword evidence="3" id="KW-1185">Reference proteome</keyword>
<dbReference type="NCBIfam" id="NF041646">
    <property type="entry name" value="VC0807_fam"/>
    <property type="match status" value="1"/>
</dbReference>
<evidence type="ECO:0008006" key="4">
    <source>
        <dbReference type="Google" id="ProtNLM"/>
    </source>
</evidence>
<feature type="transmembrane region" description="Helical" evidence="1">
    <location>
        <begin position="67"/>
        <end position="85"/>
    </location>
</feature>
<evidence type="ECO:0000313" key="3">
    <source>
        <dbReference type="Proteomes" id="UP000789752"/>
    </source>
</evidence>
<keyword evidence="1" id="KW-1133">Transmembrane helix</keyword>
<evidence type="ECO:0000313" key="2">
    <source>
        <dbReference type="EMBL" id="CAG4901425.1"/>
    </source>
</evidence>
<dbReference type="Proteomes" id="UP000789752">
    <property type="component" value="Unassembled WGS sequence"/>
</dbReference>
<name>A0ABN7QKF1_9BURK</name>
<dbReference type="RefSeq" id="WP_229011326.1">
    <property type="nucleotide sequence ID" value="NZ_CAJQZB010000002.1"/>
</dbReference>
<accession>A0ABN7QKF1</accession>
<keyword evidence="1" id="KW-0812">Transmembrane</keyword>
<sequence length="222" mass="24469">MRKSANITGMKNRLRYLSAVCVNLLLPWLAFRLAAPHWGDAGGLLASTLPLLAWMTWDLSRHRHFDALSALVLVGIALSLVAPGISSGPGKRVLEEPLVSGMVGASFLVSLLFRRPMVYYLGRSTIARESPARAAEFEQNWTVRPGLAAALRMMTLVWGVFMTSENLVRCAIVYSWPGDPRAAHASALLGYAVYGGLTVWTVWYRRQRIQKEPEAASPTMAE</sequence>
<proteinExistence type="predicted"/>
<comment type="caution">
    <text evidence="2">The sequence shown here is derived from an EMBL/GenBank/DDBJ whole genome shotgun (WGS) entry which is preliminary data.</text>
</comment>
<feature type="transmembrane region" description="Helical" evidence="1">
    <location>
        <begin position="41"/>
        <end position="60"/>
    </location>
</feature>
<reference evidence="2 3" key="1">
    <citation type="submission" date="2021-04" db="EMBL/GenBank/DDBJ databases">
        <authorList>
            <person name="Vanwijnsberghe S."/>
        </authorList>
    </citation>
    <scope>NUCLEOTIDE SEQUENCE [LARGE SCALE GENOMIC DNA]</scope>
    <source>
        <strain evidence="2 3">LMG 32171</strain>
    </source>
</reference>
<keyword evidence="1" id="KW-0472">Membrane</keyword>
<organism evidence="2 3">
    <name type="scientific">Paraburkholderia gardini</name>
    <dbReference type="NCBI Taxonomy" id="2823469"/>
    <lineage>
        <taxon>Bacteria</taxon>
        <taxon>Pseudomonadati</taxon>
        <taxon>Pseudomonadota</taxon>
        <taxon>Betaproteobacteria</taxon>
        <taxon>Burkholderiales</taxon>
        <taxon>Burkholderiaceae</taxon>
        <taxon>Paraburkholderia</taxon>
    </lineage>
</organism>
<feature type="transmembrane region" description="Helical" evidence="1">
    <location>
        <begin position="182"/>
        <end position="203"/>
    </location>
</feature>
<gene>
    <name evidence="2" type="ORF">R54767_02745</name>
</gene>
<evidence type="ECO:0000256" key="1">
    <source>
        <dbReference type="SAM" id="Phobius"/>
    </source>
</evidence>